<name>A0AAN3D7U3_BACO1</name>
<proteinExistence type="predicted"/>
<dbReference type="AlphaFoldDB" id="A0AAN3D7U3"/>
<organism evidence="1 2">
    <name type="scientific">Bacteroides ovatus (strain ATCC 8483 / DSM 1896 / JCM 5824 / BCRC 10623 / CCUG 4943 / NCTC 11153)</name>
    <dbReference type="NCBI Taxonomy" id="411476"/>
    <lineage>
        <taxon>Bacteria</taxon>
        <taxon>Pseudomonadati</taxon>
        <taxon>Bacteroidota</taxon>
        <taxon>Bacteroidia</taxon>
        <taxon>Bacteroidales</taxon>
        <taxon>Bacteroidaceae</taxon>
        <taxon>Bacteroides</taxon>
    </lineage>
</organism>
<evidence type="ECO:0000313" key="2">
    <source>
        <dbReference type="Proteomes" id="UP000005475"/>
    </source>
</evidence>
<comment type="caution">
    <text evidence="1">The sequence shown here is derived from an EMBL/GenBank/DDBJ whole genome shotgun (WGS) entry which is preliminary data.</text>
</comment>
<reference evidence="2" key="2">
    <citation type="submission" date="2007-04" db="EMBL/GenBank/DDBJ databases">
        <title>Draft genome sequence of Bacteroides ovatus (ATCC 8483).</title>
        <authorList>
            <person name="Sudarsanam P."/>
            <person name="Ley R."/>
            <person name="Guruge J."/>
            <person name="Turnbaugh P.J."/>
            <person name="Mahowald M."/>
            <person name="Liep D."/>
            <person name="Gordon J."/>
        </authorList>
    </citation>
    <scope>NUCLEOTIDE SEQUENCE [LARGE SCALE GENOMIC DNA]</scope>
    <source>
        <strain evidence="2">ATCC 8483 / DSM 1896 / JCM 5824 / BCRC 10623 / CCUG 4943 / NCTC 11153</strain>
    </source>
</reference>
<accession>A0AAN3D7U3</accession>
<dbReference type="EMBL" id="AAXF02000053">
    <property type="protein sequence ID" value="EDO09858.1"/>
    <property type="molecule type" value="Genomic_DNA"/>
</dbReference>
<reference evidence="1 2" key="1">
    <citation type="submission" date="2007-03" db="EMBL/GenBank/DDBJ databases">
        <authorList>
            <person name="Fulton L."/>
            <person name="Clifton S."/>
            <person name="Fulton B."/>
            <person name="Xu J."/>
            <person name="Minx P."/>
            <person name="Pepin K.H."/>
            <person name="Johnson M."/>
            <person name="Thiruvilangam P."/>
            <person name="Bhonagiri V."/>
            <person name="Nash W.E."/>
            <person name="Mardis E.R."/>
            <person name="Wilson R.K."/>
        </authorList>
    </citation>
    <scope>NUCLEOTIDE SEQUENCE [LARGE SCALE GENOMIC DNA]</scope>
    <source>
        <strain evidence="2">ATCC 8483 / DSM 1896 / JCM 5824 / BCRC 10623 / CCUG 4943 / NCTC 11153</strain>
    </source>
</reference>
<protein>
    <submittedName>
        <fullName evidence="1">Uncharacterized protein</fullName>
    </submittedName>
</protein>
<dbReference type="Proteomes" id="UP000005475">
    <property type="component" value="Unassembled WGS sequence"/>
</dbReference>
<evidence type="ECO:0000313" key="1">
    <source>
        <dbReference type="EMBL" id="EDO09858.1"/>
    </source>
</evidence>
<gene>
    <name evidence="1" type="ORF">BACOVA_04235</name>
</gene>
<sequence length="35" mass="4152">MIAFSIKHLCFQFCSYDEFLDERILVSLLSNKLIN</sequence>